<proteinExistence type="predicted"/>
<dbReference type="Proteomes" id="UP000828390">
    <property type="component" value="Unassembled WGS sequence"/>
</dbReference>
<evidence type="ECO:0000256" key="1">
    <source>
        <dbReference type="SAM" id="MobiDB-lite"/>
    </source>
</evidence>
<reference evidence="2" key="1">
    <citation type="journal article" date="2019" name="bioRxiv">
        <title>The Genome of the Zebra Mussel, Dreissena polymorpha: A Resource for Invasive Species Research.</title>
        <authorList>
            <person name="McCartney M.A."/>
            <person name="Auch B."/>
            <person name="Kono T."/>
            <person name="Mallez S."/>
            <person name="Zhang Y."/>
            <person name="Obille A."/>
            <person name="Becker A."/>
            <person name="Abrahante J.E."/>
            <person name="Garbe J."/>
            <person name="Badalamenti J.P."/>
            <person name="Herman A."/>
            <person name="Mangelson H."/>
            <person name="Liachko I."/>
            <person name="Sullivan S."/>
            <person name="Sone E.D."/>
            <person name="Koren S."/>
            <person name="Silverstein K.A.T."/>
            <person name="Beckman K.B."/>
            <person name="Gohl D.M."/>
        </authorList>
    </citation>
    <scope>NUCLEOTIDE SEQUENCE</scope>
    <source>
        <strain evidence="2">Duluth1</strain>
        <tissue evidence="2">Whole animal</tissue>
    </source>
</reference>
<comment type="caution">
    <text evidence="2">The sequence shown here is derived from an EMBL/GenBank/DDBJ whole genome shotgun (WGS) entry which is preliminary data.</text>
</comment>
<feature type="compositionally biased region" description="Polar residues" evidence="1">
    <location>
        <begin position="33"/>
        <end position="53"/>
    </location>
</feature>
<name>A0A9D4DN31_DREPO</name>
<dbReference type="EMBL" id="JAIWYP010000010">
    <property type="protein sequence ID" value="KAH3751711.1"/>
    <property type="molecule type" value="Genomic_DNA"/>
</dbReference>
<keyword evidence="3" id="KW-1185">Reference proteome</keyword>
<reference evidence="2" key="2">
    <citation type="submission" date="2020-11" db="EMBL/GenBank/DDBJ databases">
        <authorList>
            <person name="McCartney M.A."/>
            <person name="Auch B."/>
            <person name="Kono T."/>
            <person name="Mallez S."/>
            <person name="Becker A."/>
            <person name="Gohl D.M."/>
            <person name="Silverstein K.A.T."/>
            <person name="Koren S."/>
            <person name="Bechman K.B."/>
            <person name="Herman A."/>
            <person name="Abrahante J.E."/>
            <person name="Garbe J."/>
        </authorList>
    </citation>
    <scope>NUCLEOTIDE SEQUENCE</scope>
    <source>
        <strain evidence="2">Duluth1</strain>
        <tissue evidence="2">Whole animal</tissue>
    </source>
</reference>
<gene>
    <name evidence="2" type="ORF">DPMN_186280</name>
</gene>
<evidence type="ECO:0000313" key="3">
    <source>
        <dbReference type="Proteomes" id="UP000828390"/>
    </source>
</evidence>
<protein>
    <submittedName>
        <fullName evidence="2">Uncharacterized protein</fullName>
    </submittedName>
</protein>
<dbReference type="AlphaFoldDB" id="A0A9D4DN31"/>
<dbReference type="SUPFAM" id="SSF57903">
    <property type="entry name" value="FYVE/PHD zinc finger"/>
    <property type="match status" value="1"/>
</dbReference>
<dbReference type="InterPro" id="IPR011011">
    <property type="entry name" value="Znf_FYVE_PHD"/>
</dbReference>
<organism evidence="2 3">
    <name type="scientific">Dreissena polymorpha</name>
    <name type="common">Zebra mussel</name>
    <name type="synonym">Mytilus polymorpha</name>
    <dbReference type="NCBI Taxonomy" id="45954"/>
    <lineage>
        <taxon>Eukaryota</taxon>
        <taxon>Metazoa</taxon>
        <taxon>Spiralia</taxon>
        <taxon>Lophotrochozoa</taxon>
        <taxon>Mollusca</taxon>
        <taxon>Bivalvia</taxon>
        <taxon>Autobranchia</taxon>
        <taxon>Heteroconchia</taxon>
        <taxon>Euheterodonta</taxon>
        <taxon>Imparidentia</taxon>
        <taxon>Neoheterodontei</taxon>
        <taxon>Myida</taxon>
        <taxon>Dreissenoidea</taxon>
        <taxon>Dreissenidae</taxon>
        <taxon>Dreissena</taxon>
    </lineage>
</organism>
<accession>A0A9D4DN31</accession>
<evidence type="ECO:0000313" key="2">
    <source>
        <dbReference type="EMBL" id="KAH3751711.1"/>
    </source>
</evidence>
<sequence>MLLHTKCGASVRWEVISESGRIISGTHPMRTSRTVGLQAGQTAEETPSKSKSVGSPKRARPALMTRPDSQQMQINNLPGKKRSRSIVSNDQSKVTNKCSVCSIIFNSPKDRAFKKAHKLQGQWLGCEEEGCGFWGHARCAGVFIPSRKSIPEIKFHNKHP</sequence>
<feature type="region of interest" description="Disordered" evidence="1">
    <location>
        <begin position="33"/>
        <end position="66"/>
    </location>
</feature>